<feature type="transmembrane region" description="Helical" evidence="2">
    <location>
        <begin position="105"/>
        <end position="129"/>
    </location>
</feature>
<name>A0A9W6KL14_9ACTN</name>
<gene>
    <name evidence="3" type="ORF">GCM10017581_051730</name>
</gene>
<evidence type="ECO:0000313" key="4">
    <source>
        <dbReference type="Proteomes" id="UP001143480"/>
    </source>
</evidence>
<protein>
    <submittedName>
        <fullName evidence="3">Uncharacterized protein</fullName>
    </submittedName>
</protein>
<feature type="region of interest" description="Disordered" evidence="1">
    <location>
        <begin position="1"/>
        <end position="22"/>
    </location>
</feature>
<sequence>MSTQPPDPTPSGGFQTPAAAQYQTPTQAVPVAAPAQQYQAVPQAVSAVPAPAIAPPDAKKARGLLEPYRELAAFGLLGAVGLILLAGLVRLLTGLFNSFLATATASFGNVIGFEVVLLPIVAVVLVLLLDPVTPRAKAVVLIAMIEYAIAAIIGLVLLLGGLIGDFKDDAPVGWALGGFLEHLAALGLIGLGLFLTARVYLGAYSAPKPVGAPYGQPGYPYQQGYTQQQQAYYAQQQQAAYAAAQAQQTGYVTGAQPAATPEQQAYYAQQQAAYAAQQAQAAQAAQATGSNPAVAAQTAYPPQSAQATQATPVVQQAAPDAPAAQATAAYATPGYATPTTGGPTPGYATPTTGGPTPGYATPTTGGPTPGYATPT</sequence>
<dbReference type="Proteomes" id="UP001143480">
    <property type="component" value="Unassembled WGS sequence"/>
</dbReference>
<keyword evidence="2" id="KW-0812">Transmembrane</keyword>
<keyword evidence="4" id="KW-1185">Reference proteome</keyword>
<organism evidence="3 4">
    <name type="scientific">Dactylosporangium matsuzakiense</name>
    <dbReference type="NCBI Taxonomy" id="53360"/>
    <lineage>
        <taxon>Bacteria</taxon>
        <taxon>Bacillati</taxon>
        <taxon>Actinomycetota</taxon>
        <taxon>Actinomycetes</taxon>
        <taxon>Micromonosporales</taxon>
        <taxon>Micromonosporaceae</taxon>
        <taxon>Dactylosporangium</taxon>
    </lineage>
</organism>
<proteinExistence type="predicted"/>
<reference evidence="3" key="2">
    <citation type="submission" date="2023-01" db="EMBL/GenBank/DDBJ databases">
        <authorList>
            <person name="Sun Q."/>
            <person name="Evtushenko L."/>
        </authorList>
    </citation>
    <scope>NUCLEOTIDE SEQUENCE</scope>
    <source>
        <strain evidence="3">VKM Ac-1321</strain>
    </source>
</reference>
<keyword evidence="2" id="KW-1133">Transmembrane helix</keyword>
<dbReference type="RefSeq" id="WP_271189513.1">
    <property type="nucleotide sequence ID" value="NZ_BSFP01000033.1"/>
</dbReference>
<dbReference type="AlphaFoldDB" id="A0A9W6KL14"/>
<evidence type="ECO:0000313" key="3">
    <source>
        <dbReference type="EMBL" id="GLL03428.1"/>
    </source>
</evidence>
<dbReference type="EMBL" id="BSFP01000033">
    <property type="protein sequence ID" value="GLL03428.1"/>
    <property type="molecule type" value="Genomic_DNA"/>
</dbReference>
<feature type="transmembrane region" description="Helical" evidence="2">
    <location>
        <begin position="183"/>
        <end position="201"/>
    </location>
</feature>
<reference evidence="3" key="1">
    <citation type="journal article" date="2014" name="Int. J. Syst. Evol. Microbiol.">
        <title>Complete genome sequence of Corynebacterium casei LMG S-19264T (=DSM 44701T), isolated from a smear-ripened cheese.</title>
        <authorList>
            <consortium name="US DOE Joint Genome Institute (JGI-PGF)"/>
            <person name="Walter F."/>
            <person name="Albersmeier A."/>
            <person name="Kalinowski J."/>
            <person name="Ruckert C."/>
        </authorList>
    </citation>
    <scope>NUCLEOTIDE SEQUENCE</scope>
    <source>
        <strain evidence="3">VKM Ac-1321</strain>
    </source>
</reference>
<feature type="region of interest" description="Disordered" evidence="1">
    <location>
        <begin position="334"/>
        <end position="375"/>
    </location>
</feature>
<feature type="transmembrane region" description="Helical" evidence="2">
    <location>
        <begin position="71"/>
        <end position="93"/>
    </location>
</feature>
<evidence type="ECO:0000256" key="1">
    <source>
        <dbReference type="SAM" id="MobiDB-lite"/>
    </source>
</evidence>
<comment type="caution">
    <text evidence="3">The sequence shown here is derived from an EMBL/GenBank/DDBJ whole genome shotgun (WGS) entry which is preliminary data.</text>
</comment>
<keyword evidence="2" id="KW-0472">Membrane</keyword>
<feature type="transmembrane region" description="Helical" evidence="2">
    <location>
        <begin position="141"/>
        <end position="163"/>
    </location>
</feature>
<evidence type="ECO:0000256" key="2">
    <source>
        <dbReference type="SAM" id="Phobius"/>
    </source>
</evidence>
<accession>A0A9W6KL14</accession>